<feature type="domain" description="SH2" evidence="4">
    <location>
        <begin position="347"/>
        <end position="423"/>
    </location>
</feature>
<accession>A0A803VN19</accession>
<dbReference type="PANTHER" id="PTHR14388:SF5">
    <property type="entry name" value="SH2 DOMAIN-CONTAINING PROTEIN 4A"/>
    <property type="match status" value="1"/>
</dbReference>
<feature type="compositionally biased region" description="Polar residues" evidence="3">
    <location>
        <begin position="207"/>
        <end position="219"/>
    </location>
</feature>
<dbReference type="Ensembl" id="ENSFALT00000036717.1">
    <property type="protein sequence ID" value="ENSFALP00000024125.1"/>
    <property type="gene ID" value="ENSFALG00000006557.2"/>
</dbReference>
<name>A0A803VN19_FICAL</name>
<sequence length="547" mass="62961">MLKQILSDMYIDPELLAELSEEQKQILFFKMRQEQIRRWEEREAVAEKISAKKPLPRKGNRKSVTWKLGADNEVWVWVMGEHPSDKSYAAICEEIQAQRAKRLEREQGQEGRETDSSATWSLHPQPGLLSETDLPGNKKNTVEKREEHGRRMTDTDTTGKSQELTKRGTRNVHQMLADCHLRKHSFQQMKEAQRKNSEEITAPQDAIPQSHTSTESQRMLQKLDENEPEWQEFLRKSKAADEKRRSLARQARDDYRRLSLQGTRRGKHADISKGGTVGDRRPLQYPPLPPKPKLPPPATANGRAIRKEGVQRTISNSTEESIIKWFKEEQFPFRAGYLKTTDTIAPWFHGILTSKKAEELLSKTVPGSFLIRVSEKIKGYVLSYRSVEGCKHFLIDASSDSYSFLGVDQLQHATLADLVDYHKVCLNLLLENKHPKLAMRSLIHGFGLHAHFVLLWSQLIQTLLFMPQMEETPDRRSDHHEVAVKEFKNSAVKYMSTSQKKRTTLFPFQNRAPTSNPLPLENSSFSWMKPRNNDLTNTTSLEGCITQ</sequence>
<feature type="compositionally biased region" description="Pro residues" evidence="3">
    <location>
        <begin position="284"/>
        <end position="298"/>
    </location>
</feature>
<evidence type="ECO:0000313" key="6">
    <source>
        <dbReference type="Proteomes" id="UP000016665"/>
    </source>
</evidence>
<feature type="region of interest" description="Disordered" evidence="3">
    <location>
        <begin position="187"/>
        <end position="299"/>
    </location>
</feature>
<dbReference type="GO" id="GO:0005829">
    <property type="term" value="C:cytosol"/>
    <property type="evidence" value="ECO:0007669"/>
    <property type="project" value="Ensembl"/>
</dbReference>
<feature type="region of interest" description="Disordered" evidence="3">
    <location>
        <begin position="101"/>
        <end position="169"/>
    </location>
</feature>
<evidence type="ECO:0000256" key="3">
    <source>
        <dbReference type="SAM" id="MobiDB-lite"/>
    </source>
</evidence>
<dbReference type="Proteomes" id="UP000016665">
    <property type="component" value="Chromosome 4"/>
</dbReference>
<proteinExistence type="predicted"/>
<dbReference type="InterPro" id="IPR000980">
    <property type="entry name" value="SH2"/>
</dbReference>
<dbReference type="PROSITE" id="PS50001">
    <property type="entry name" value="SH2"/>
    <property type="match status" value="1"/>
</dbReference>
<reference evidence="5 6" key="1">
    <citation type="journal article" date="2012" name="Nature">
        <title>The genomic landscape of species divergence in Ficedula flycatchers.</title>
        <authorList>
            <person name="Ellegren H."/>
            <person name="Smeds L."/>
            <person name="Burri R."/>
            <person name="Olason P.I."/>
            <person name="Backstrom N."/>
            <person name="Kawakami T."/>
            <person name="Kunstner A."/>
            <person name="Makinen H."/>
            <person name="Nadachowska-Brzyska K."/>
            <person name="Qvarnstrom A."/>
            <person name="Uebbing S."/>
            <person name="Wolf J.B."/>
        </authorList>
    </citation>
    <scope>NUCLEOTIDE SEQUENCE [LARGE SCALE GENOMIC DNA]</scope>
</reference>
<evidence type="ECO:0000256" key="2">
    <source>
        <dbReference type="PROSITE-ProRule" id="PRU00191"/>
    </source>
</evidence>
<keyword evidence="1 2" id="KW-0727">SH2 domain</keyword>
<dbReference type="AlphaFoldDB" id="A0A803VN19"/>
<reference evidence="5" key="2">
    <citation type="submission" date="2025-08" db="UniProtKB">
        <authorList>
            <consortium name="Ensembl"/>
        </authorList>
    </citation>
    <scope>IDENTIFICATION</scope>
</reference>
<evidence type="ECO:0000256" key="1">
    <source>
        <dbReference type="ARBA" id="ARBA00022999"/>
    </source>
</evidence>
<dbReference type="InterPro" id="IPR036860">
    <property type="entry name" value="SH2_dom_sf"/>
</dbReference>
<gene>
    <name evidence="5" type="primary">SH2D4A</name>
</gene>
<protein>
    <submittedName>
        <fullName evidence="5">SH2 domain containing 4A</fullName>
    </submittedName>
</protein>
<dbReference type="SUPFAM" id="SSF55550">
    <property type="entry name" value="SH2 domain"/>
    <property type="match status" value="1"/>
</dbReference>
<dbReference type="Pfam" id="PF00017">
    <property type="entry name" value="SH2"/>
    <property type="match status" value="1"/>
</dbReference>
<dbReference type="FunFam" id="3.30.505.10:FF:000034">
    <property type="entry name" value="SH2 domain-containing protein 4A"/>
    <property type="match status" value="1"/>
</dbReference>
<feature type="compositionally biased region" description="Basic and acidic residues" evidence="3">
    <location>
        <begin position="101"/>
        <end position="115"/>
    </location>
</feature>
<evidence type="ECO:0000259" key="4">
    <source>
        <dbReference type="PROSITE" id="PS50001"/>
    </source>
</evidence>
<dbReference type="GO" id="GO:0019902">
    <property type="term" value="F:phosphatase binding"/>
    <property type="evidence" value="ECO:0007669"/>
    <property type="project" value="Ensembl"/>
</dbReference>
<evidence type="ECO:0000313" key="5">
    <source>
        <dbReference type="Ensembl" id="ENSFALP00000024125.1"/>
    </source>
</evidence>
<keyword evidence="6" id="KW-1185">Reference proteome</keyword>
<dbReference type="GeneTree" id="ENSGT00940000157357"/>
<reference evidence="5" key="3">
    <citation type="submission" date="2025-09" db="UniProtKB">
        <authorList>
            <consortium name="Ensembl"/>
        </authorList>
    </citation>
    <scope>IDENTIFICATION</scope>
</reference>
<dbReference type="PANTHER" id="PTHR14388">
    <property type="entry name" value="T CELL-SPECIFIC ADAPTER PROTEIN TSAD"/>
    <property type="match status" value="1"/>
</dbReference>
<dbReference type="Gene3D" id="3.30.505.10">
    <property type="entry name" value="SH2 domain"/>
    <property type="match status" value="1"/>
</dbReference>
<organism evidence="5 6">
    <name type="scientific">Ficedula albicollis</name>
    <name type="common">Collared flycatcher</name>
    <name type="synonym">Muscicapa albicollis</name>
    <dbReference type="NCBI Taxonomy" id="59894"/>
    <lineage>
        <taxon>Eukaryota</taxon>
        <taxon>Metazoa</taxon>
        <taxon>Chordata</taxon>
        <taxon>Craniata</taxon>
        <taxon>Vertebrata</taxon>
        <taxon>Euteleostomi</taxon>
        <taxon>Archelosauria</taxon>
        <taxon>Archosauria</taxon>
        <taxon>Dinosauria</taxon>
        <taxon>Saurischia</taxon>
        <taxon>Theropoda</taxon>
        <taxon>Coelurosauria</taxon>
        <taxon>Aves</taxon>
        <taxon>Neognathae</taxon>
        <taxon>Neoaves</taxon>
        <taxon>Telluraves</taxon>
        <taxon>Australaves</taxon>
        <taxon>Passeriformes</taxon>
        <taxon>Muscicapidae</taxon>
        <taxon>Ficedula</taxon>
    </lineage>
</organism>
<feature type="compositionally biased region" description="Basic and acidic residues" evidence="3">
    <location>
        <begin position="140"/>
        <end position="154"/>
    </location>
</feature>
<feature type="compositionally biased region" description="Basic and acidic residues" evidence="3">
    <location>
        <begin position="232"/>
        <end position="257"/>
    </location>
</feature>
<dbReference type="SMART" id="SM00252">
    <property type="entry name" value="SH2"/>
    <property type="match status" value="1"/>
</dbReference>